<evidence type="ECO:0000256" key="1">
    <source>
        <dbReference type="PROSITE-ProRule" id="PRU00339"/>
    </source>
</evidence>
<evidence type="ECO:0008006" key="6">
    <source>
        <dbReference type="Google" id="ProtNLM"/>
    </source>
</evidence>
<dbReference type="EMBL" id="CP011371">
    <property type="protein sequence ID" value="AKJ29358.1"/>
    <property type="molecule type" value="Genomic_DNA"/>
</dbReference>
<keyword evidence="1" id="KW-0802">TPR repeat</keyword>
<reference evidence="4 5" key="1">
    <citation type="submission" date="2015-05" db="EMBL/GenBank/DDBJ databases">
        <authorList>
            <person name="Tang B."/>
            <person name="Yu Y."/>
        </authorList>
    </citation>
    <scope>NUCLEOTIDE SEQUENCE [LARGE SCALE GENOMIC DNA]</scope>
    <source>
        <strain evidence="4 5">DSM 7029</strain>
    </source>
</reference>
<evidence type="ECO:0000256" key="2">
    <source>
        <dbReference type="SAM" id="MobiDB-lite"/>
    </source>
</evidence>
<name>A0A0G3BN01_9BURK</name>
<evidence type="ECO:0000313" key="5">
    <source>
        <dbReference type="Proteomes" id="UP000035352"/>
    </source>
</evidence>
<keyword evidence="5" id="KW-1185">Reference proteome</keyword>
<dbReference type="RefSeq" id="WP_047195007.1">
    <property type="nucleotide sequence ID" value="NZ_CP011371.1"/>
</dbReference>
<dbReference type="Proteomes" id="UP000035352">
    <property type="component" value="Chromosome"/>
</dbReference>
<feature type="repeat" description="TPR" evidence="1">
    <location>
        <begin position="100"/>
        <end position="133"/>
    </location>
</feature>
<dbReference type="OrthoDB" id="9150566at2"/>
<organism evidence="4 5">
    <name type="scientific">Caldimonas brevitalea</name>
    <dbReference type="NCBI Taxonomy" id="413882"/>
    <lineage>
        <taxon>Bacteria</taxon>
        <taxon>Pseudomonadati</taxon>
        <taxon>Pseudomonadota</taxon>
        <taxon>Betaproteobacteria</taxon>
        <taxon>Burkholderiales</taxon>
        <taxon>Sphaerotilaceae</taxon>
        <taxon>Caldimonas</taxon>
    </lineage>
</organism>
<dbReference type="Gene3D" id="1.25.40.10">
    <property type="entry name" value="Tetratricopeptide repeat domain"/>
    <property type="match status" value="1"/>
</dbReference>
<dbReference type="STRING" id="413882.AAW51_2667"/>
<accession>A0A0G3BN01</accession>
<sequence length="192" mass="20734">MSCSPSPLRWLIAALVVAALSGCATGPDGGAVDDADLPALTSSPHAGYELRQRRRALSLARQERWAEAAIAWELLVLLRPDVPAYRQRLDEVRRQVEAAAAEHGRRGAAARKRGDLERAAAHYLSVLALQPDDERAADALRAIERERNRRAYLTRSPRGGSTPPADDARPMAPAGELSGADPGEPGARLPRR</sequence>
<feature type="chain" id="PRO_5002551657" description="Tetratricopeptide repeat protein" evidence="3">
    <location>
        <begin position="27"/>
        <end position="192"/>
    </location>
</feature>
<evidence type="ECO:0000313" key="4">
    <source>
        <dbReference type="EMBL" id="AKJ29358.1"/>
    </source>
</evidence>
<proteinExistence type="predicted"/>
<protein>
    <recommendedName>
        <fullName evidence="6">Tetratricopeptide repeat protein</fullName>
    </recommendedName>
</protein>
<dbReference type="KEGG" id="pbh:AAW51_2667"/>
<dbReference type="InterPro" id="IPR011990">
    <property type="entry name" value="TPR-like_helical_dom_sf"/>
</dbReference>
<evidence type="ECO:0000256" key="3">
    <source>
        <dbReference type="SAM" id="SignalP"/>
    </source>
</evidence>
<dbReference type="SUPFAM" id="SSF48452">
    <property type="entry name" value="TPR-like"/>
    <property type="match status" value="1"/>
</dbReference>
<feature type="signal peptide" evidence="3">
    <location>
        <begin position="1"/>
        <end position="26"/>
    </location>
</feature>
<gene>
    <name evidence="4" type="ORF">AAW51_2667</name>
</gene>
<dbReference type="AlphaFoldDB" id="A0A0G3BN01"/>
<dbReference type="SMART" id="SM00028">
    <property type="entry name" value="TPR"/>
    <property type="match status" value="2"/>
</dbReference>
<dbReference type="PATRIC" id="fig|413882.6.peg.2781"/>
<keyword evidence="3" id="KW-0732">Signal</keyword>
<dbReference type="InterPro" id="IPR019734">
    <property type="entry name" value="TPR_rpt"/>
</dbReference>
<dbReference type="PROSITE" id="PS50005">
    <property type="entry name" value="TPR"/>
    <property type="match status" value="1"/>
</dbReference>
<feature type="region of interest" description="Disordered" evidence="2">
    <location>
        <begin position="148"/>
        <end position="192"/>
    </location>
</feature>